<gene>
    <name evidence="2" type="ORF">GCM10017667_38340</name>
</gene>
<comment type="caution">
    <text evidence="2">The sequence shown here is derived from an EMBL/GenBank/DDBJ whole genome shotgun (WGS) entry which is preliminary data.</text>
</comment>
<dbReference type="AlphaFoldDB" id="A0A919BQG0"/>
<organism evidence="2 3">
    <name type="scientific">Streptomyces filamentosus</name>
    <name type="common">Streptomyces roseosporus</name>
    <dbReference type="NCBI Taxonomy" id="67294"/>
    <lineage>
        <taxon>Bacteria</taxon>
        <taxon>Bacillati</taxon>
        <taxon>Actinomycetota</taxon>
        <taxon>Actinomycetes</taxon>
        <taxon>Kitasatosporales</taxon>
        <taxon>Streptomycetaceae</taxon>
        <taxon>Streptomyces</taxon>
    </lineage>
</organism>
<protein>
    <recommendedName>
        <fullName evidence="4">Type II secretion system protein GspF domain-containing protein</fullName>
    </recommendedName>
</protein>
<dbReference type="EMBL" id="BNBE01000002">
    <property type="protein sequence ID" value="GHG04228.1"/>
    <property type="molecule type" value="Genomic_DNA"/>
</dbReference>
<reference evidence="2" key="2">
    <citation type="submission" date="2020-09" db="EMBL/GenBank/DDBJ databases">
        <authorList>
            <person name="Sun Q."/>
            <person name="Ohkuma M."/>
        </authorList>
    </citation>
    <scope>NUCLEOTIDE SEQUENCE</scope>
    <source>
        <strain evidence="2">JCM 4122</strain>
    </source>
</reference>
<dbReference type="PANTHER" id="PTHR35007:SF1">
    <property type="entry name" value="PILUS ASSEMBLY PROTEIN"/>
    <property type="match status" value="1"/>
</dbReference>
<evidence type="ECO:0000313" key="2">
    <source>
        <dbReference type="EMBL" id="GHG04228.1"/>
    </source>
</evidence>
<feature type="transmembrane region" description="Helical" evidence="1">
    <location>
        <begin position="271"/>
        <end position="291"/>
    </location>
</feature>
<dbReference type="PANTHER" id="PTHR35007">
    <property type="entry name" value="INTEGRAL MEMBRANE PROTEIN-RELATED"/>
    <property type="match status" value="1"/>
</dbReference>
<keyword evidence="1" id="KW-0812">Transmembrane</keyword>
<feature type="transmembrane region" description="Helical" evidence="1">
    <location>
        <begin position="117"/>
        <end position="139"/>
    </location>
</feature>
<keyword evidence="1" id="KW-0472">Membrane</keyword>
<evidence type="ECO:0000256" key="1">
    <source>
        <dbReference type="SAM" id="Phobius"/>
    </source>
</evidence>
<evidence type="ECO:0008006" key="4">
    <source>
        <dbReference type="Google" id="ProtNLM"/>
    </source>
</evidence>
<name>A0A919BQG0_STRFL</name>
<dbReference type="RefSeq" id="WP_190042322.1">
    <property type="nucleotide sequence ID" value="NZ_BNBE01000002.1"/>
</dbReference>
<feature type="transmembrane region" description="Helical" evidence="1">
    <location>
        <begin position="91"/>
        <end position="111"/>
    </location>
</feature>
<keyword evidence="3" id="KW-1185">Reference proteome</keyword>
<reference evidence="2" key="1">
    <citation type="journal article" date="2014" name="Int. J. Syst. Evol. Microbiol.">
        <title>Complete genome sequence of Corynebacterium casei LMG S-19264T (=DSM 44701T), isolated from a smear-ripened cheese.</title>
        <authorList>
            <consortium name="US DOE Joint Genome Institute (JGI-PGF)"/>
            <person name="Walter F."/>
            <person name="Albersmeier A."/>
            <person name="Kalinowski J."/>
            <person name="Ruckert C."/>
        </authorList>
    </citation>
    <scope>NUCLEOTIDE SEQUENCE</scope>
    <source>
        <strain evidence="2">JCM 4122</strain>
    </source>
</reference>
<dbReference type="Proteomes" id="UP000632849">
    <property type="component" value="Unassembled WGS sequence"/>
</dbReference>
<evidence type="ECO:0000313" key="3">
    <source>
        <dbReference type="Proteomes" id="UP000632849"/>
    </source>
</evidence>
<sequence length="293" mass="31034">MSQTVLVTCGAAVGGGIALLVREIIPSAPRLGPALRRLDPPPLRPGQQPAPTSASLLGGAWAGRLAERLRLPRADLDLLAQSPEQFVTNKVALALLGLLVPLVPAIGWVLMGLSVPLFIPGIAGILLAPVLWLVPDWAVRAEAAKARTEFAHAAAAWMELVANRVMCNRAPDQALEDAARIGQGWAFARIQEALLRARTEKSSPWAALDELGTQLKLPVLTETADIMRLSSDDGAAVYATLRNRSKALTTELLTADAARANADSEKLHTPAALLAVIVMIAMAFPAVLNIFSI</sequence>
<accession>A0A919BQG0</accession>
<keyword evidence="1" id="KW-1133">Transmembrane helix</keyword>
<proteinExistence type="predicted"/>